<keyword evidence="12" id="KW-1185">Reference proteome</keyword>
<evidence type="ECO:0000313" key="12">
    <source>
        <dbReference type="Proteomes" id="UP000004699"/>
    </source>
</evidence>
<feature type="transmembrane region" description="Helical" evidence="10">
    <location>
        <begin position="12"/>
        <end position="34"/>
    </location>
</feature>
<dbReference type="EMBL" id="DS999411">
    <property type="protein sequence ID" value="EED34917.1"/>
    <property type="molecule type" value="Genomic_DNA"/>
</dbReference>
<gene>
    <name evidence="11" type="primary">gspJ</name>
    <name evidence="11" type="ORF">NOR51B_857</name>
</gene>
<organism evidence="11 12">
    <name type="scientific">Luminiphilus syltensis NOR5-1B</name>
    <dbReference type="NCBI Taxonomy" id="565045"/>
    <lineage>
        <taxon>Bacteria</taxon>
        <taxon>Pseudomonadati</taxon>
        <taxon>Pseudomonadota</taxon>
        <taxon>Gammaproteobacteria</taxon>
        <taxon>Cellvibrionales</taxon>
        <taxon>Halieaceae</taxon>
        <taxon>Luminiphilus</taxon>
    </lineage>
</organism>
<dbReference type="Gene3D" id="2.10.70.20">
    <property type="entry name" value="gspk-gspi-gspj complex like domains"/>
    <property type="match status" value="1"/>
</dbReference>
<dbReference type="HOGENOM" id="CLU_093850_1_0_6"/>
<dbReference type="InterPro" id="IPR051621">
    <property type="entry name" value="T2SS_protein_J"/>
</dbReference>
<evidence type="ECO:0000256" key="6">
    <source>
        <dbReference type="ARBA" id="ARBA00022519"/>
    </source>
</evidence>
<dbReference type="Gene3D" id="3.10.610.10">
    <property type="entry name" value="GSPII I/J protein-like"/>
    <property type="match status" value="1"/>
</dbReference>
<dbReference type="InterPro" id="IPR045584">
    <property type="entry name" value="Pilin-like"/>
</dbReference>
<evidence type="ECO:0000256" key="10">
    <source>
        <dbReference type="SAM" id="Phobius"/>
    </source>
</evidence>
<dbReference type="RefSeq" id="WP_009019664.1">
    <property type="nucleotide sequence ID" value="NZ_DS999411.1"/>
</dbReference>
<dbReference type="InterPro" id="IPR010055">
    <property type="entry name" value="T2SS_protein-GspJ"/>
</dbReference>
<keyword evidence="8 10" id="KW-1133">Transmembrane helix</keyword>
<dbReference type="GO" id="GO:0015627">
    <property type="term" value="C:type II protein secretion system complex"/>
    <property type="evidence" value="ECO:0007669"/>
    <property type="project" value="InterPro"/>
</dbReference>
<dbReference type="AlphaFoldDB" id="B8KQM2"/>
<reference evidence="12" key="1">
    <citation type="journal article" date="2013" name="BMC Microbiol.">
        <title>Taxonomy and evolution of bacteriochlorophyll a-containing members of the OM60/NOR5 clade of marine gammaproteobacteria: description of Luminiphilus syltensis gen. nov., sp. nov., reclassification of Haliea rubra as Pseudohaliea rubra gen. nov., comb. nov., and emendation of Chromatocurvus halotolerans.</title>
        <authorList>
            <person name="Spring S."/>
            <person name="Riedel T."/>
            <person name="Sproer C."/>
            <person name="Yan S."/>
            <person name="Harder J."/>
            <person name="Fuchs B.M."/>
        </authorList>
    </citation>
    <scope>NUCLEOTIDE SEQUENCE [LARGE SCALE GENOMIC DNA]</scope>
    <source>
        <strain evidence="12">NOR51-B</strain>
    </source>
</reference>
<dbReference type="GO" id="GO:0015628">
    <property type="term" value="P:protein secretion by the type II secretion system"/>
    <property type="evidence" value="ECO:0007669"/>
    <property type="project" value="InterPro"/>
</dbReference>
<proteinExistence type="inferred from homology"/>
<dbReference type="STRING" id="565045.NOR51B_857"/>
<comment type="similarity">
    <text evidence="2">Belongs to the GSP J family.</text>
</comment>
<evidence type="ECO:0000256" key="1">
    <source>
        <dbReference type="ARBA" id="ARBA00004377"/>
    </source>
</evidence>
<sequence>MFLLTERQGGFTLVEVLVAMAITAFVAVVGYTTLDAVISGVERERQQAERLHEVNRALSILARDLRQVTNRSVLDEFGTLESALVGGALARDLLVFTRSGWHNTVSAPRSALQRVIYRLDGDRLLRASYPVLDRMPQTEPIEVVLLEQVASVRLQFLDDVANLRNGRGIEVDRRQWAESWIADVASPDTVVDPPAAVAMTLELQDWGELSRLYVLPPY</sequence>
<evidence type="ECO:0000313" key="11">
    <source>
        <dbReference type="EMBL" id="EED34917.1"/>
    </source>
</evidence>
<evidence type="ECO:0000256" key="7">
    <source>
        <dbReference type="ARBA" id="ARBA00022692"/>
    </source>
</evidence>
<dbReference type="PANTHER" id="PTHR39583:SF2">
    <property type="entry name" value="TYPE II SECRETION SYSTEM PROTEIN J"/>
    <property type="match status" value="1"/>
</dbReference>
<dbReference type="NCBIfam" id="TIGR02532">
    <property type="entry name" value="IV_pilin_GFxxxE"/>
    <property type="match status" value="1"/>
</dbReference>
<accession>B8KQM2</accession>
<dbReference type="PANTHER" id="PTHR39583">
    <property type="entry name" value="TYPE II SECRETION SYSTEM PROTEIN J-RELATED"/>
    <property type="match status" value="1"/>
</dbReference>
<dbReference type="InterPro" id="IPR012902">
    <property type="entry name" value="N_methyl_site"/>
</dbReference>
<comment type="subcellular location">
    <subcellularLocation>
        <location evidence="1">Cell inner membrane</location>
        <topology evidence="1">Single-pass membrane protein</topology>
    </subcellularLocation>
</comment>
<name>B8KQM2_9GAMM</name>
<dbReference type="Proteomes" id="UP000004699">
    <property type="component" value="Unassembled WGS sequence"/>
</dbReference>
<keyword evidence="9 10" id="KW-0472">Membrane</keyword>
<protein>
    <recommendedName>
        <fullName evidence="3">Type II secretion system protein J</fullName>
    </recommendedName>
</protein>
<dbReference type="PROSITE" id="PS00409">
    <property type="entry name" value="PROKAR_NTER_METHYL"/>
    <property type="match status" value="1"/>
</dbReference>
<evidence type="ECO:0000256" key="3">
    <source>
        <dbReference type="ARBA" id="ARBA00021539"/>
    </source>
</evidence>
<keyword evidence="5" id="KW-0488">Methylation</keyword>
<evidence type="ECO:0000256" key="5">
    <source>
        <dbReference type="ARBA" id="ARBA00022481"/>
    </source>
</evidence>
<dbReference type="Pfam" id="PF07963">
    <property type="entry name" value="N_methyl"/>
    <property type="match status" value="1"/>
</dbReference>
<dbReference type="NCBIfam" id="TIGR01711">
    <property type="entry name" value="gspJ"/>
    <property type="match status" value="1"/>
</dbReference>
<dbReference type="SUPFAM" id="SSF54523">
    <property type="entry name" value="Pili subunits"/>
    <property type="match status" value="1"/>
</dbReference>
<dbReference type="GO" id="GO:0005886">
    <property type="term" value="C:plasma membrane"/>
    <property type="evidence" value="ECO:0007669"/>
    <property type="project" value="UniProtKB-SubCell"/>
</dbReference>
<evidence type="ECO:0000256" key="9">
    <source>
        <dbReference type="ARBA" id="ARBA00023136"/>
    </source>
</evidence>
<evidence type="ECO:0000256" key="2">
    <source>
        <dbReference type="ARBA" id="ARBA00011084"/>
    </source>
</evidence>
<keyword evidence="4" id="KW-1003">Cell membrane</keyword>
<dbReference type="eggNOG" id="COG4795">
    <property type="taxonomic scope" value="Bacteria"/>
</dbReference>
<keyword evidence="6" id="KW-0997">Cell inner membrane</keyword>
<evidence type="ECO:0000256" key="8">
    <source>
        <dbReference type="ARBA" id="ARBA00022989"/>
    </source>
</evidence>
<dbReference type="Pfam" id="PF11612">
    <property type="entry name" value="T2SSJ"/>
    <property type="match status" value="1"/>
</dbReference>
<keyword evidence="7 10" id="KW-0812">Transmembrane</keyword>
<evidence type="ECO:0000256" key="4">
    <source>
        <dbReference type="ARBA" id="ARBA00022475"/>
    </source>
</evidence>